<dbReference type="AlphaFoldDB" id="W9X1R1"/>
<dbReference type="RefSeq" id="XP_007741238.1">
    <property type="nucleotide sequence ID" value="XM_007743048.1"/>
</dbReference>
<dbReference type="PANTHER" id="PTHR37948">
    <property type="entry name" value="ZGC:113208"/>
    <property type="match status" value="1"/>
</dbReference>
<accession>W9X1R1</accession>
<name>W9X1R1_9EURO</name>
<feature type="region of interest" description="Disordered" evidence="1">
    <location>
        <begin position="61"/>
        <end position="138"/>
    </location>
</feature>
<evidence type="ECO:0000256" key="1">
    <source>
        <dbReference type="SAM" id="MobiDB-lite"/>
    </source>
</evidence>
<comment type="caution">
    <text evidence="2">The sequence shown here is derived from an EMBL/GenBank/DDBJ whole genome shotgun (WGS) entry which is preliminary data.</text>
</comment>
<dbReference type="EMBL" id="AMGX01000003">
    <property type="protein sequence ID" value="EXJ74138.1"/>
    <property type="molecule type" value="Genomic_DNA"/>
</dbReference>
<dbReference type="OrthoDB" id="4850at2759"/>
<dbReference type="Proteomes" id="UP000019471">
    <property type="component" value="Unassembled WGS sequence"/>
</dbReference>
<dbReference type="HOGENOM" id="CLU_050444_0_0_1"/>
<dbReference type="GeneID" id="19187165"/>
<feature type="compositionally biased region" description="Basic and acidic residues" evidence="1">
    <location>
        <begin position="86"/>
        <end position="99"/>
    </location>
</feature>
<evidence type="ECO:0000313" key="3">
    <source>
        <dbReference type="Proteomes" id="UP000019471"/>
    </source>
</evidence>
<organism evidence="2 3">
    <name type="scientific">Cladophialophora psammophila CBS 110553</name>
    <dbReference type="NCBI Taxonomy" id="1182543"/>
    <lineage>
        <taxon>Eukaryota</taxon>
        <taxon>Fungi</taxon>
        <taxon>Dikarya</taxon>
        <taxon>Ascomycota</taxon>
        <taxon>Pezizomycotina</taxon>
        <taxon>Eurotiomycetes</taxon>
        <taxon>Chaetothyriomycetidae</taxon>
        <taxon>Chaetothyriales</taxon>
        <taxon>Herpotrichiellaceae</taxon>
        <taxon>Cladophialophora</taxon>
    </lineage>
</organism>
<gene>
    <name evidence="2" type="ORF">A1O5_02432</name>
</gene>
<protein>
    <submittedName>
        <fullName evidence="2">Uncharacterized protein</fullName>
    </submittedName>
</protein>
<dbReference type="eggNOG" id="ENOG502RZV2">
    <property type="taxonomic scope" value="Eukaryota"/>
</dbReference>
<keyword evidence="3" id="KW-1185">Reference proteome</keyword>
<sequence length="375" mass="42898">MDPGIDFEAQRLANVQEKQKLLEELNLITFDARAAGRGGVQARKESPKGRRRLRSIRPGTALKVPPKRTSARIAAVRTGASSSYSESERDVEMDIDRPDSGSSSRRRTRDRNTRRPQLAHHQTARPETASISQPVSPSLPTDLPSLLEYYNSWSPSAPPPTLDPETQTYHFPSHPHFRPNKSPLSILLEGAFGGTFFSPWRSRTLSLTLVDDHLHTLPSSWLAQLQPPEKYITSPQYNAELNRHGKACGQTLAQWEQAGWINFRHDPRGWFEWYIRFWLGRRLSHGEDERQVTRWLRCVGPKGRWKMMLLKKYVEMGVHSVFDDGDDGDVVDDNEDDKQERMVSPVMHQTCLHWGYQVTQADLDDAWRARRGEAG</sequence>
<proteinExistence type="predicted"/>
<feature type="region of interest" description="Disordered" evidence="1">
    <location>
        <begin position="33"/>
        <end position="52"/>
    </location>
</feature>
<feature type="region of interest" description="Disordered" evidence="1">
    <location>
        <begin position="156"/>
        <end position="175"/>
    </location>
</feature>
<evidence type="ECO:0000313" key="2">
    <source>
        <dbReference type="EMBL" id="EXJ74138.1"/>
    </source>
</evidence>
<feature type="compositionally biased region" description="Basic residues" evidence="1">
    <location>
        <begin position="104"/>
        <end position="118"/>
    </location>
</feature>
<dbReference type="PANTHER" id="PTHR37948:SF1">
    <property type="entry name" value="BLL5189 PROTEIN"/>
    <property type="match status" value="1"/>
</dbReference>
<dbReference type="STRING" id="1182543.W9X1R1"/>
<reference evidence="2 3" key="1">
    <citation type="submission" date="2013-03" db="EMBL/GenBank/DDBJ databases">
        <title>The Genome Sequence of Cladophialophora psammophila CBS 110553.</title>
        <authorList>
            <consortium name="The Broad Institute Genomics Platform"/>
            <person name="Cuomo C."/>
            <person name="de Hoog S."/>
            <person name="Gorbushina A."/>
            <person name="Walker B."/>
            <person name="Young S.K."/>
            <person name="Zeng Q."/>
            <person name="Gargeya S."/>
            <person name="Fitzgerald M."/>
            <person name="Haas B."/>
            <person name="Abouelleil A."/>
            <person name="Allen A.W."/>
            <person name="Alvarado L."/>
            <person name="Arachchi H.M."/>
            <person name="Berlin A.M."/>
            <person name="Chapman S.B."/>
            <person name="Gainer-Dewar J."/>
            <person name="Goldberg J."/>
            <person name="Griggs A."/>
            <person name="Gujja S."/>
            <person name="Hansen M."/>
            <person name="Howarth C."/>
            <person name="Imamovic A."/>
            <person name="Ireland A."/>
            <person name="Larimer J."/>
            <person name="McCowan C."/>
            <person name="Murphy C."/>
            <person name="Pearson M."/>
            <person name="Poon T.W."/>
            <person name="Priest M."/>
            <person name="Roberts A."/>
            <person name="Saif S."/>
            <person name="Shea T."/>
            <person name="Sisk P."/>
            <person name="Sykes S."/>
            <person name="Wortman J."/>
            <person name="Nusbaum C."/>
            <person name="Birren B."/>
        </authorList>
    </citation>
    <scope>NUCLEOTIDE SEQUENCE [LARGE SCALE GENOMIC DNA]</scope>
    <source>
        <strain evidence="2 3">CBS 110553</strain>
    </source>
</reference>